<proteinExistence type="predicted"/>
<gene>
    <name evidence="2" type="ORF">SAMN05216198_3548</name>
</gene>
<dbReference type="STRING" id="797277.SAMN05216198_3548"/>
<keyword evidence="2" id="KW-0378">Hydrolase</keyword>
<sequence>MCDAELDILAYRRGSVSAPAGCGKTQLITSALLRSEDSKPALVLTHTNAGRAALEQRLKKLGVRGDAARVTTLDSWAIRLVQCFPQRSRLAPAVLRIQGNSANYAAIRQAALGILKAGHTDKIVSATYSRVIVDEYQDCGSLQHEMILALANLLPTVVLGDPLQVIFDFAGPVVDWQKDVVAAFPRLTWKPEPWRWKNADAPEVGDWLLNSVRPSLSRAGGSIDLSKVPKGVEWVRLEGSAAQMNETRLATAKRKFAGTALIIADSRNKGSQWQTARRARATMVEANDMVDFMKFAAAFDPSAQLSLDDAVSYFGNLLSGLSPEKLIARTRSLHAGRARTHASRIEEIALAYLRAPSHRSAADMLDAFYDTNGVFAFRPDIVRLCSKALRAVNGTVTFHAAAMRERERFRHIPRTMRPKSVGSTLLLKGLEADVAIILEPEKMNAKNLYVAMTRGSKQLVICSSSPILKW</sequence>
<dbReference type="Pfam" id="PF13245">
    <property type="entry name" value="AAA_19"/>
    <property type="match status" value="1"/>
</dbReference>
<protein>
    <recommendedName>
        <fullName evidence="1">DNA 3'-5' helicase II</fullName>
    </recommendedName>
</protein>
<keyword evidence="2" id="KW-0067">ATP-binding</keyword>
<dbReference type="Proteomes" id="UP000243426">
    <property type="component" value="Chromosome I"/>
</dbReference>
<dbReference type="SUPFAM" id="SSF52540">
    <property type="entry name" value="P-loop containing nucleoside triphosphate hydrolases"/>
    <property type="match status" value="1"/>
</dbReference>
<dbReference type="GO" id="GO:0000725">
    <property type="term" value="P:recombinational repair"/>
    <property type="evidence" value="ECO:0007669"/>
    <property type="project" value="TreeGrafter"/>
</dbReference>
<keyword evidence="2" id="KW-0547">Nucleotide-binding</keyword>
<dbReference type="Gene3D" id="3.40.50.300">
    <property type="entry name" value="P-loop containing nucleotide triphosphate hydrolases"/>
    <property type="match status" value="1"/>
</dbReference>
<accession>A0A1H1X9H6</accession>
<evidence type="ECO:0000313" key="3">
    <source>
        <dbReference type="Proteomes" id="UP000243426"/>
    </source>
</evidence>
<dbReference type="GO" id="GO:0043138">
    <property type="term" value="F:3'-5' DNA helicase activity"/>
    <property type="evidence" value="ECO:0007669"/>
    <property type="project" value="TreeGrafter"/>
</dbReference>
<keyword evidence="2" id="KW-0347">Helicase</keyword>
<dbReference type="EMBL" id="LT629748">
    <property type="protein sequence ID" value="SDT05998.1"/>
    <property type="molecule type" value="Genomic_DNA"/>
</dbReference>
<dbReference type="RefSeq" id="WP_090275504.1">
    <property type="nucleotide sequence ID" value="NZ_LT629748.1"/>
</dbReference>
<keyword evidence="3" id="KW-1185">Reference proteome</keyword>
<evidence type="ECO:0000313" key="2">
    <source>
        <dbReference type="EMBL" id="SDT05998.1"/>
    </source>
</evidence>
<dbReference type="InterPro" id="IPR027417">
    <property type="entry name" value="P-loop_NTPase"/>
</dbReference>
<dbReference type="PANTHER" id="PTHR11070:SF2">
    <property type="entry name" value="ATP-DEPENDENT DNA HELICASE SRS2"/>
    <property type="match status" value="1"/>
</dbReference>
<dbReference type="OrthoDB" id="7211215at2"/>
<dbReference type="InterPro" id="IPR000212">
    <property type="entry name" value="DNA_helicase_UvrD/REP"/>
</dbReference>
<organism evidence="2 3">
    <name type="scientific">Halopseudomonas litoralis</name>
    <dbReference type="NCBI Taxonomy" id="797277"/>
    <lineage>
        <taxon>Bacteria</taxon>
        <taxon>Pseudomonadati</taxon>
        <taxon>Pseudomonadota</taxon>
        <taxon>Gammaproteobacteria</taxon>
        <taxon>Pseudomonadales</taxon>
        <taxon>Pseudomonadaceae</taxon>
        <taxon>Halopseudomonas</taxon>
    </lineage>
</organism>
<evidence type="ECO:0000256" key="1">
    <source>
        <dbReference type="ARBA" id="ARBA00034923"/>
    </source>
</evidence>
<dbReference type="GO" id="GO:0005524">
    <property type="term" value="F:ATP binding"/>
    <property type="evidence" value="ECO:0007669"/>
    <property type="project" value="InterPro"/>
</dbReference>
<dbReference type="PANTHER" id="PTHR11070">
    <property type="entry name" value="UVRD / RECB / PCRA DNA HELICASE FAMILY MEMBER"/>
    <property type="match status" value="1"/>
</dbReference>
<dbReference type="GO" id="GO:0003677">
    <property type="term" value="F:DNA binding"/>
    <property type="evidence" value="ECO:0007669"/>
    <property type="project" value="InterPro"/>
</dbReference>
<dbReference type="AlphaFoldDB" id="A0A1H1X9H6"/>
<reference evidence="3" key="1">
    <citation type="submission" date="2016-10" db="EMBL/GenBank/DDBJ databases">
        <authorList>
            <person name="Varghese N."/>
            <person name="Submissions S."/>
        </authorList>
    </citation>
    <scope>NUCLEOTIDE SEQUENCE [LARGE SCALE GENOMIC DNA]</scope>
    <source>
        <strain evidence="3">2SM5</strain>
    </source>
</reference>
<name>A0A1H1X9H6_9GAMM</name>